<dbReference type="Proteomes" id="UP000192333">
    <property type="component" value="Chromosome I"/>
</dbReference>
<protein>
    <submittedName>
        <fullName evidence="1">Uncharacterized protein</fullName>
    </submittedName>
</protein>
<organism evidence="1 2">
    <name type="scientific">Aquiflexum balticum DSM 16537</name>
    <dbReference type="NCBI Taxonomy" id="758820"/>
    <lineage>
        <taxon>Bacteria</taxon>
        <taxon>Pseudomonadati</taxon>
        <taxon>Bacteroidota</taxon>
        <taxon>Cytophagia</taxon>
        <taxon>Cytophagales</taxon>
        <taxon>Cyclobacteriaceae</taxon>
        <taxon>Aquiflexum</taxon>
    </lineage>
</organism>
<name>A0A1W2H778_9BACT</name>
<proteinExistence type="predicted"/>
<reference evidence="2" key="1">
    <citation type="submission" date="2017-04" db="EMBL/GenBank/DDBJ databases">
        <authorList>
            <person name="Varghese N."/>
            <person name="Submissions S."/>
        </authorList>
    </citation>
    <scope>NUCLEOTIDE SEQUENCE [LARGE SCALE GENOMIC DNA]</scope>
    <source>
        <strain evidence="2">DSM 16537</strain>
    </source>
</reference>
<evidence type="ECO:0000313" key="1">
    <source>
        <dbReference type="EMBL" id="SMD44790.1"/>
    </source>
</evidence>
<gene>
    <name evidence="1" type="ORF">SAMN00777080_3424</name>
</gene>
<dbReference type="AlphaFoldDB" id="A0A1W2H778"/>
<dbReference type="EMBL" id="LT838813">
    <property type="protein sequence ID" value="SMD44790.1"/>
    <property type="molecule type" value="Genomic_DNA"/>
</dbReference>
<evidence type="ECO:0000313" key="2">
    <source>
        <dbReference type="Proteomes" id="UP000192333"/>
    </source>
</evidence>
<dbReference type="STRING" id="758820.SAMN00777080_3424"/>
<sequence>MQAMTKKQLEVLYSHTGKFYWRFDSYERSSFNFVLENWSSYPVIEGDPVISLSLSFTPNQNENVGPKLLLKEIEGITQNIYLNSDINWFERESPEHFKSYWDFDYWLFLQERIKSSMRYRVATMIDYALCTPQKLLSLGIPSSKPRVTLGQLVKLASFSTKKELLSVRACGDKSVDAFYDVFSEAGLMLDQNLYMNGNS</sequence>
<dbReference type="RefSeq" id="WP_157370193.1">
    <property type="nucleotide sequence ID" value="NZ_LT838813.1"/>
</dbReference>
<accession>A0A1W2H778</accession>
<keyword evidence="2" id="KW-1185">Reference proteome</keyword>